<comment type="caution">
    <text evidence="9">The sequence shown here is derived from an EMBL/GenBank/DDBJ whole genome shotgun (WGS) entry which is preliminary data.</text>
</comment>
<evidence type="ECO:0000313" key="10">
    <source>
        <dbReference type="Proteomes" id="UP001498398"/>
    </source>
</evidence>
<dbReference type="InterPro" id="IPR019778">
    <property type="entry name" value="Class_I_Hydrophobin_CS"/>
</dbReference>
<keyword evidence="3 8" id="KW-0134">Cell wall</keyword>
<dbReference type="Pfam" id="PF01185">
    <property type="entry name" value="Hydrophobin"/>
    <property type="match status" value="1"/>
</dbReference>
<feature type="signal peptide" evidence="8">
    <location>
        <begin position="1"/>
        <end position="18"/>
    </location>
</feature>
<name>A0ABR1JXX7_9AGAR</name>
<feature type="chain" id="PRO_5045009191" description="Hydrophobin" evidence="8">
    <location>
        <begin position="19"/>
        <end position="112"/>
    </location>
</feature>
<keyword evidence="10" id="KW-1185">Reference proteome</keyword>
<keyword evidence="4 8" id="KW-0964">Secreted</keyword>
<dbReference type="PROSITE" id="PS00956">
    <property type="entry name" value="HYDROPHOBIN"/>
    <property type="match status" value="1"/>
</dbReference>
<dbReference type="Proteomes" id="UP001498398">
    <property type="component" value="Unassembled WGS sequence"/>
</dbReference>
<keyword evidence="6 8" id="KW-1015">Disulfide bond</keyword>
<evidence type="ECO:0000256" key="4">
    <source>
        <dbReference type="ARBA" id="ARBA00022525"/>
    </source>
</evidence>
<protein>
    <recommendedName>
        <fullName evidence="8">Hydrophobin</fullName>
    </recommendedName>
</protein>
<dbReference type="InterPro" id="IPR001338">
    <property type="entry name" value="Class_I_Hydrophobin"/>
</dbReference>
<sequence length="112" mass="10927">MFSRLSTLIVAIAAASLAVSTDTGAAPASQCNTGKLQCCNSVQSSSSSSVAGLAGLLGIALQGVNIPIGVTCNPISVIGIGGNSCSAQPVCCQSNNFNGVLAIGCTPVNLNL</sequence>
<comment type="similarity">
    <text evidence="2 8">Belongs to the fungal hydrophobin family.</text>
</comment>
<evidence type="ECO:0000313" key="9">
    <source>
        <dbReference type="EMBL" id="KAK7469169.1"/>
    </source>
</evidence>
<dbReference type="CDD" id="cd23507">
    <property type="entry name" value="hydrophobin_I"/>
    <property type="match status" value="1"/>
</dbReference>
<evidence type="ECO:0000256" key="5">
    <source>
        <dbReference type="ARBA" id="ARBA00022729"/>
    </source>
</evidence>
<gene>
    <name evidence="9" type="ORF">VKT23_003660</name>
</gene>
<comment type="subcellular location">
    <subcellularLocation>
        <location evidence="1 8">Secreted</location>
        <location evidence="1 8">Cell wall</location>
    </subcellularLocation>
</comment>
<evidence type="ECO:0000256" key="2">
    <source>
        <dbReference type="ARBA" id="ARBA00010446"/>
    </source>
</evidence>
<dbReference type="EMBL" id="JBANRG010000003">
    <property type="protein sequence ID" value="KAK7469169.1"/>
    <property type="molecule type" value="Genomic_DNA"/>
</dbReference>
<reference evidence="9 10" key="1">
    <citation type="submission" date="2024-01" db="EMBL/GenBank/DDBJ databases">
        <title>A draft genome for the cacao thread blight pathogen Marasmiellus scandens.</title>
        <authorList>
            <person name="Baruah I.K."/>
            <person name="Leung J."/>
            <person name="Bukari Y."/>
            <person name="Amoako-Attah I."/>
            <person name="Meinhardt L.W."/>
            <person name="Bailey B.A."/>
            <person name="Cohen S.P."/>
        </authorList>
    </citation>
    <scope>NUCLEOTIDE SEQUENCE [LARGE SCALE GENOMIC DNA]</scope>
    <source>
        <strain evidence="9 10">GH-19</strain>
    </source>
</reference>
<accession>A0ABR1JXX7</accession>
<evidence type="ECO:0000256" key="7">
    <source>
        <dbReference type="ARBA" id="ARBA00093546"/>
    </source>
</evidence>
<comment type="subunit">
    <text evidence="7">Self-assembles to form functional amyloid fibrils called rodlets. Self-assembly into fibrillar rodlets occurs spontaneously at hydrophobic:hydrophilic interfaces and the rodlets further associate laterally to form amphipathic monolayers.</text>
</comment>
<evidence type="ECO:0000256" key="8">
    <source>
        <dbReference type="RuleBase" id="RU365009"/>
    </source>
</evidence>
<proteinExistence type="inferred from homology"/>
<keyword evidence="5 8" id="KW-0732">Signal</keyword>
<evidence type="ECO:0000256" key="3">
    <source>
        <dbReference type="ARBA" id="ARBA00022512"/>
    </source>
</evidence>
<evidence type="ECO:0000256" key="1">
    <source>
        <dbReference type="ARBA" id="ARBA00004191"/>
    </source>
</evidence>
<evidence type="ECO:0000256" key="6">
    <source>
        <dbReference type="ARBA" id="ARBA00023157"/>
    </source>
</evidence>
<dbReference type="SMART" id="SM00075">
    <property type="entry name" value="HYDRO"/>
    <property type="match status" value="1"/>
</dbReference>
<organism evidence="9 10">
    <name type="scientific">Marasmiellus scandens</name>
    <dbReference type="NCBI Taxonomy" id="2682957"/>
    <lineage>
        <taxon>Eukaryota</taxon>
        <taxon>Fungi</taxon>
        <taxon>Dikarya</taxon>
        <taxon>Basidiomycota</taxon>
        <taxon>Agaricomycotina</taxon>
        <taxon>Agaricomycetes</taxon>
        <taxon>Agaricomycetidae</taxon>
        <taxon>Agaricales</taxon>
        <taxon>Marasmiineae</taxon>
        <taxon>Omphalotaceae</taxon>
        <taxon>Marasmiellus</taxon>
    </lineage>
</organism>